<dbReference type="SMART" id="SM00225">
    <property type="entry name" value="BTB"/>
    <property type="match status" value="1"/>
</dbReference>
<dbReference type="InterPro" id="IPR000210">
    <property type="entry name" value="BTB/POZ_dom"/>
</dbReference>
<evidence type="ECO:0000256" key="1">
    <source>
        <dbReference type="ARBA" id="ARBA00023242"/>
    </source>
</evidence>
<feature type="region of interest" description="Disordered" evidence="3">
    <location>
        <begin position="278"/>
        <end position="377"/>
    </location>
</feature>
<dbReference type="PROSITE" id="PS50157">
    <property type="entry name" value="ZINC_FINGER_C2H2_2"/>
    <property type="match status" value="1"/>
</dbReference>
<feature type="compositionally biased region" description="Low complexity" evidence="3">
    <location>
        <begin position="320"/>
        <end position="333"/>
    </location>
</feature>
<keyword evidence="2" id="KW-0863">Zinc-finger</keyword>
<name>A0A979FWU5_HYAAZ</name>
<feature type="domain" description="BTB" evidence="4">
    <location>
        <begin position="30"/>
        <end position="95"/>
    </location>
</feature>
<dbReference type="Pfam" id="PF00651">
    <property type="entry name" value="BTB"/>
    <property type="match status" value="1"/>
</dbReference>
<evidence type="ECO:0000256" key="3">
    <source>
        <dbReference type="SAM" id="MobiDB-lite"/>
    </source>
</evidence>
<organism evidence="6 7">
    <name type="scientific">Hyalella azteca</name>
    <name type="common">Amphipod</name>
    <dbReference type="NCBI Taxonomy" id="294128"/>
    <lineage>
        <taxon>Eukaryota</taxon>
        <taxon>Metazoa</taxon>
        <taxon>Ecdysozoa</taxon>
        <taxon>Arthropoda</taxon>
        <taxon>Crustacea</taxon>
        <taxon>Multicrustacea</taxon>
        <taxon>Malacostraca</taxon>
        <taxon>Eumalacostraca</taxon>
        <taxon>Peracarida</taxon>
        <taxon>Amphipoda</taxon>
        <taxon>Senticaudata</taxon>
        <taxon>Talitrida</taxon>
        <taxon>Talitroidea</taxon>
        <taxon>Hyalellidae</taxon>
        <taxon>Hyalella</taxon>
    </lineage>
</organism>
<dbReference type="SUPFAM" id="SSF54695">
    <property type="entry name" value="POZ domain"/>
    <property type="match status" value="1"/>
</dbReference>
<keyword evidence="2" id="KW-0479">Metal-binding</keyword>
<dbReference type="GO" id="GO:0006357">
    <property type="term" value="P:regulation of transcription by RNA polymerase II"/>
    <property type="evidence" value="ECO:0007669"/>
    <property type="project" value="TreeGrafter"/>
</dbReference>
<feature type="compositionally biased region" description="Basic and acidic residues" evidence="3">
    <location>
        <begin position="121"/>
        <end position="134"/>
    </location>
</feature>
<dbReference type="PANTHER" id="PTHR23110:SF109">
    <property type="entry name" value="FI07618P-RELATED"/>
    <property type="match status" value="1"/>
</dbReference>
<feature type="compositionally biased region" description="Polar residues" evidence="3">
    <location>
        <begin position="351"/>
        <end position="364"/>
    </location>
</feature>
<dbReference type="PROSITE" id="PS00028">
    <property type="entry name" value="ZINC_FINGER_C2H2_1"/>
    <property type="match status" value="1"/>
</dbReference>
<gene>
    <name evidence="7" type="primary">LOC108664648</name>
</gene>
<dbReference type="Gene3D" id="3.30.710.10">
    <property type="entry name" value="Potassium Channel Kv1.1, Chain A"/>
    <property type="match status" value="1"/>
</dbReference>
<dbReference type="RefSeq" id="XP_047741753.1">
    <property type="nucleotide sequence ID" value="XM_047885797.1"/>
</dbReference>
<reference evidence="7" key="1">
    <citation type="submission" date="2025-08" db="UniProtKB">
        <authorList>
            <consortium name="RefSeq"/>
        </authorList>
    </citation>
    <scope>IDENTIFICATION</scope>
    <source>
        <tissue evidence="7">Whole organism</tissue>
    </source>
</reference>
<dbReference type="Proteomes" id="UP000694843">
    <property type="component" value="Unplaced"/>
</dbReference>
<feature type="region of interest" description="Disordered" evidence="3">
    <location>
        <begin position="114"/>
        <end position="255"/>
    </location>
</feature>
<sequence length="676" mass="73515">MEELLSLKWNNHRSTFIHVLGILRDKQLYTDATLACDGKFYSVHKLVLSTCSDYFSAMLDRTNCKSPVIVLKDIKCEDLEALLDYMYLGEVNVRQSDLATLIKAAECLRVKGLAVPDDEPPASKKRETQTRRNDPSSSPPAKRKRRNDVVDDGRDDVRPARVDRRRSSSPARSSSRPKSPAISSTPLSPVNHHRSTPQKQQSSSNSDHHAVESSPKTSHSVAGGGGGTDDGALGDPVHSSESTNNQAYASDQVEPYVKVEMDDGSGADLEAYDLSNDGAFKEEGEDGGGSTTGDGGGDLSNDLPEFLQQATGPMAGGAFGHSSFSGSTSFQPGDLAGWQGDGSNVGFPHLNFSSAESASQQNAPGRSREASAENEDTVNHVEPICILEEEKQLALVPVASGTGSRNTDPCSSVCSDMALSLPSGLASVLGGVSVSSEVDALAVFCVRLKVDPSKLLSEEFLLNADFMELISTTAAAARYYYDLVNTWQGNQRFIKKVSEVSSKYRSIETSMDELANAFARVFSVCEERNQHFDSEYNDANNKKSINYCLDLILTLLRGVKKSMDEAVPGLQACIRAQKARRLSKIRAAFGTSNLEESLFLDNAVSCSTRQTGSSIFDEEKPSLSYNDEESDKFQVNKCRVCLETFHNRYQLIKHQNLAGHKLKRGRPSSCCDKSSC</sequence>
<evidence type="ECO:0000259" key="5">
    <source>
        <dbReference type="PROSITE" id="PS50157"/>
    </source>
</evidence>
<dbReference type="GO" id="GO:0005634">
    <property type="term" value="C:nucleus"/>
    <property type="evidence" value="ECO:0007669"/>
    <property type="project" value="TreeGrafter"/>
</dbReference>
<feature type="compositionally biased region" description="Gly residues" evidence="3">
    <location>
        <begin position="287"/>
        <end position="298"/>
    </location>
</feature>
<feature type="compositionally biased region" description="Polar residues" evidence="3">
    <location>
        <begin position="239"/>
        <end position="249"/>
    </location>
</feature>
<dbReference type="InterPro" id="IPR013087">
    <property type="entry name" value="Znf_C2H2_type"/>
</dbReference>
<feature type="compositionally biased region" description="Low complexity" evidence="3">
    <location>
        <begin position="168"/>
        <end position="184"/>
    </location>
</feature>
<protein>
    <submittedName>
        <fullName evidence="7">Broad-complex core protein isoform X2</fullName>
    </submittedName>
</protein>
<keyword evidence="2" id="KW-0862">Zinc</keyword>
<evidence type="ECO:0000313" key="6">
    <source>
        <dbReference type="Proteomes" id="UP000694843"/>
    </source>
</evidence>
<dbReference type="AlphaFoldDB" id="A0A979FWU5"/>
<dbReference type="GO" id="GO:0048468">
    <property type="term" value="P:cell development"/>
    <property type="evidence" value="ECO:0007669"/>
    <property type="project" value="UniProtKB-ARBA"/>
</dbReference>
<accession>A0A979FWU5</accession>
<evidence type="ECO:0000259" key="4">
    <source>
        <dbReference type="PROSITE" id="PS50097"/>
    </source>
</evidence>
<feature type="compositionally biased region" description="Basic and acidic residues" evidence="3">
    <location>
        <begin position="147"/>
        <end position="166"/>
    </location>
</feature>
<proteinExistence type="predicted"/>
<keyword evidence="6" id="KW-1185">Reference proteome</keyword>
<dbReference type="GeneID" id="108664648"/>
<feature type="domain" description="C2H2-type" evidence="5">
    <location>
        <begin position="636"/>
        <end position="665"/>
    </location>
</feature>
<dbReference type="InterPro" id="IPR051095">
    <property type="entry name" value="Dros_DevTransReg"/>
</dbReference>
<evidence type="ECO:0000313" key="7">
    <source>
        <dbReference type="RefSeq" id="XP_047741753.1"/>
    </source>
</evidence>
<dbReference type="CDD" id="cd18315">
    <property type="entry name" value="BTB_POZ_BAB-like"/>
    <property type="match status" value="1"/>
</dbReference>
<dbReference type="GO" id="GO:0003006">
    <property type="term" value="P:developmental process involved in reproduction"/>
    <property type="evidence" value="ECO:0007669"/>
    <property type="project" value="UniProtKB-ARBA"/>
</dbReference>
<dbReference type="GO" id="GO:0048513">
    <property type="term" value="P:animal organ development"/>
    <property type="evidence" value="ECO:0007669"/>
    <property type="project" value="UniProtKB-ARBA"/>
</dbReference>
<evidence type="ECO:0000256" key="2">
    <source>
        <dbReference type="PROSITE-ProRule" id="PRU00042"/>
    </source>
</evidence>
<dbReference type="InterPro" id="IPR011333">
    <property type="entry name" value="SKP1/BTB/POZ_sf"/>
</dbReference>
<dbReference type="PROSITE" id="PS50097">
    <property type="entry name" value="BTB"/>
    <property type="match status" value="1"/>
</dbReference>
<keyword evidence="1" id="KW-0539">Nucleus</keyword>
<dbReference type="GO" id="GO:0008270">
    <property type="term" value="F:zinc ion binding"/>
    <property type="evidence" value="ECO:0007669"/>
    <property type="project" value="UniProtKB-KW"/>
</dbReference>
<dbReference type="PANTHER" id="PTHR23110">
    <property type="entry name" value="BTB DOMAIN TRANSCRIPTION FACTOR"/>
    <property type="match status" value="1"/>
</dbReference>